<dbReference type="RefSeq" id="WP_112121032.1">
    <property type="nucleotide sequence ID" value="NZ_PRLF01000003.1"/>
</dbReference>
<name>A0A329UVV5_9FIRM</name>
<reference evidence="2 3" key="1">
    <citation type="submission" date="2018-02" db="EMBL/GenBank/DDBJ databases">
        <title>Complete genome sequencing of Faecalibacterium prausnitzii strains isolated from the human gut.</title>
        <authorList>
            <person name="Fitzgerald B.C."/>
            <person name="Shkoporov A.N."/>
            <person name="Ross P.R."/>
            <person name="Hill C."/>
        </authorList>
    </citation>
    <scope>NUCLEOTIDE SEQUENCE [LARGE SCALE GENOMIC DNA]</scope>
    <source>
        <strain evidence="2 3">APC924/119</strain>
    </source>
</reference>
<feature type="transmembrane region" description="Helical" evidence="1">
    <location>
        <begin position="6"/>
        <end position="29"/>
    </location>
</feature>
<dbReference type="AlphaFoldDB" id="A0A329UVV5"/>
<feature type="transmembrane region" description="Helical" evidence="1">
    <location>
        <begin position="41"/>
        <end position="61"/>
    </location>
</feature>
<keyword evidence="1" id="KW-0812">Transmembrane</keyword>
<organism evidence="2 3">
    <name type="scientific">Faecalibacterium prausnitzii</name>
    <dbReference type="NCBI Taxonomy" id="853"/>
    <lineage>
        <taxon>Bacteria</taxon>
        <taxon>Bacillati</taxon>
        <taxon>Bacillota</taxon>
        <taxon>Clostridia</taxon>
        <taxon>Eubacteriales</taxon>
        <taxon>Oscillospiraceae</taxon>
        <taxon>Faecalibacterium</taxon>
    </lineage>
</organism>
<proteinExistence type="predicted"/>
<evidence type="ECO:0000313" key="3">
    <source>
        <dbReference type="Proteomes" id="UP000250550"/>
    </source>
</evidence>
<evidence type="ECO:0000256" key="1">
    <source>
        <dbReference type="SAM" id="Phobius"/>
    </source>
</evidence>
<gene>
    <name evidence="2" type="ORF">C4N21_03750</name>
</gene>
<dbReference type="Proteomes" id="UP000250550">
    <property type="component" value="Unassembled WGS sequence"/>
</dbReference>
<keyword evidence="1" id="KW-0472">Membrane</keyword>
<sequence length="124" mass="13229">MTTSIIHLAVGLVLLVAVNIVLGSLNALFDGSFDKVKLRNGIIKGIIVAACFIAFYMAGYLNPDIIAIEVDGQTVNLMTASNLALLTAYVLYAKDVFVKLKNLILSKTSGTPPEELAAEQETAE</sequence>
<dbReference type="EMBL" id="PRLF01000003">
    <property type="protein sequence ID" value="RAW66430.1"/>
    <property type="molecule type" value="Genomic_DNA"/>
</dbReference>
<keyword evidence="1" id="KW-1133">Transmembrane helix</keyword>
<feature type="transmembrane region" description="Helical" evidence="1">
    <location>
        <begin position="73"/>
        <end position="92"/>
    </location>
</feature>
<protein>
    <submittedName>
        <fullName evidence="2">Uncharacterized protein</fullName>
    </submittedName>
</protein>
<comment type="caution">
    <text evidence="2">The sequence shown here is derived from an EMBL/GenBank/DDBJ whole genome shotgun (WGS) entry which is preliminary data.</text>
</comment>
<evidence type="ECO:0000313" key="2">
    <source>
        <dbReference type="EMBL" id="RAW66430.1"/>
    </source>
</evidence>
<accession>A0A329UVV5</accession>